<feature type="region of interest" description="Disordered" evidence="1">
    <location>
        <begin position="238"/>
        <end position="258"/>
    </location>
</feature>
<sequence length="455" mass="50332">MPRGPRTPATPAKRKPKAEDVTPVKGKKPQSTQCQRPGVSEGCEKKSKVDLVKVTPVNTKKRTMEAMEAPVTQATPQKVARQVSEVQGGEPPKTRKTGKGKEEKFSEHQGHQGKPEKREQSPEGSESWKDWEGLMLKLFDRIETALQQNASRYRITSVETLRQSVEASMNRDLTLERLRQVLSLSDGMLEALWKGEGCPYLSVEQRDKEGRPTRPEASELSERRATFYKALSGACARKEVPAKPLPPRPAGHESEQIEEPVVVDVEAGRAAAAKLAELAKLPSLRTTGTPRQRMEALKARIAAKKAIVEKEEQEEAEFQRLLDSISVCEDVLAAREVLIHMFARPGEGKIVNVSEKKILGALCSCTFADQCTRMVSLDAGKVALAKLKELGEGIWFSVIPAQYSQDTFWRRIPGGNDTRVRAALNGEMQALQEKKLKLVSGSVKAVKAAKVKRDI</sequence>
<reference evidence="2" key="1">
    <citation type="submission" date="2022-10" db="EMBL/GenBank/DDBJ databases">
        <authorList>
            <person name="Chen Y."/>
            <person name="Dougan E. K."/>
            <person name="Chan C."/>
            <person name="Rhodes N."/>
            <person name="Thang M."/>
        </authorList>
    </citation>
    <scope>NUCLEOTIDE SEQUENCE</scope>
</reference>
<dbReference type="AlphaFoldDB" id="A0A9P1CEK2"/>
<organism evidence="2">
    <name type="scientific">Cladocopium goreaui</name>
    <dbReference type="NCBI Taxonomy" id="2562237"/>
    <lineage>
        <taxon>Eukaryota</taxon>
        <taxon>Sar</taxon>
        <taxon>Alveolata</taxon>
        <taxon>Dinophyceae</taxon>
        <taxon>Suessiales</taxon>
        <taxon>Symbiodiniaceae</taxon>
        <taxon>Cladocopium</taxon>
    </lineage>
</organism>
<protein>
    <recommendedName>
        <fullName evidence="5">DNA replication factor Cdt1 C-terminal domain-containing protein</fullName>
    </recommendedName>
</protein>
<comment type="caution">
    <text evidence="2">The sequence shown here is derived from an EMBL/GenBank/DDBJ whole genome shotgun (WGS) entry which is preliminary data.</text>
</comment>
<evidence type="ECO:0000256" key="1">
    <source>
        <dbReference type="SAM" id="MobiDB-lite"/>
    </source>
</evidence>
<evidence type="ECO:0008006" key="5">
    <source>
        <dbReference type="Google" id="ProtNLM"/>
    </source>
</evidence>
<feature type="region of interest" description="Disordered" evidence="1">
    <location>
        <begin position="1"/>
        <end position="127"/>
    </location>
</feature>
<feature type="compositionally biased region" description="Basic and acidic residues" evidence="1">
    <location>
        <begin position="42"/>
        <end position="51"/>
    </location>
</feature>
<reference evidence="3 4" key="2">
    <citation type="submission" date="2024-05" db="EMBL/GenBank/DDBJ databases">
        <authorList>
            <person name="Chen Y."/>
            <person name="Shah S."/>
            <person name="Dougan E. K."/>
            <person name="Thang M."/>
            <person name="Chan C."/>
        </authorList>
    </citation>
    <scope>NUCLEOTIDE SEQUENCE [LARGE SCALE GENOMIC DNA]</scope>
</reference>
<proteinExistence type="predicted"/>
<evidence type="ECO:0000313" key="2">
    <source>
        <dbReference type="EMBL" id="CAI3990001.1"/>
    </source>
</evidence>
<gene>
    <name evidence="2" type="ORF">C1SCF055_LOCUS17023</name>
</gene>
<dbReference type="EMBL" id="CAMXCT030001429">
    <property type="protein sequence ID" value="CAL4777313.1"/>
    <property type="molecule type" value="Genomic_DNA"/>
</dbReference>
<name>A0A9P1CEK2_9DINO</name>
<keyword evidence="4" id="KW-1185">Reference proteome</keyword>
<accession>A0A9P1CEK2</accession>
<evidence type="ECO:0000313" key="3">
    <source>
        <dbReference type="EMBL" id="CAL4777313.1"/>
    </source>
</evidence>
<feature type="compositionally biased region" description="Basic and acidic residues" evidence="1">
    <location>
        <begin position="99"/>
        <end position="127"/>
    </location>
</feature>
<dbReference type="Proteomes" id="UP001152797">
    <property type="component" value="Unassembled WGS sequence"/>
</dbReference>
<evidence type="ECO:0000313" key="4">
    <source>
        <dbReference type="Proteomes" id="UP001152797"/>
    </source>
</evidence>
<dbReference type="OrthoDB" id="10335431at2759"/>
<dbReference type="EMBL" id="CAMXCT010001429">
    <property type="protein sequence ID" value="CAI3990001.1"/>
    <property type="molecule type" value="Genomic_DNA"/>
</dbReference>
<dbReference type="EMBL" id="CAMXCT020001429">
    <property type="protein sequence ID" value="CAL1143376.1"/>
    <property type="molecule type" value="Genomic_DNA"/>
</dbReference>